<dbReference type="Pfam" id="PF13637">
    <property type="entry name" value="Ank_4"/>
    <property type="match status" value="1"/>
</dbReference>
<feature type="repeat" description="ANK" evidence="3">
    <location>
        <begin position="694"/>
        <end position="726"/>
    </location>
</feature>
<name>A0A2B7WUE0_9EURO</name>
<comment type="caution">
    <text evidence="5">The sequence shown here is derived from an EMBL/GenBank/DDBJ whole genome shotgun (WGS) entry which is preliminary data.</text>
</comment>
<evidence type="ECO:0000256" key="4">
    <source>
        <dbReference type="SAM" id="MobiDB-lite"/>
    </source>
</evidence>
<organism evidence="5 6">
    <name type="scientific">Helicocarpus griseus UAMH5409</name>
    <dbReference type="NCBI Taxonomy" id="1447875"/>
    <lineage>
        <taxon>Eukaryota</taxon>
        <taxon>Fungi</taxon>
        <taxon>Dikarya</taxon>
        <taxon>Ascomycota</taxon>
        <taxon>Pezizomycotina</taxon>
        <taxon>Eurotiomycetes</taxon>
        <taxon>Eurotiomycetidae</taxon>
        <taxon>Onygenales</taxon>
        <taxon>Ajellomycetaceae</taxon>
        <taxon>Helicocarpus</taxon>
    </lineage>
</organism>
<dbReference type="STRING" id="1447875.A0A2B7WUE0"/>
<accession>A0A2B7WUE0</accession>
<feature type="compositionally biased region" description="Polar residues" evidence="4">
    <location>
        <begin position="326"/>
        <end position="336"/>
    </location>
</feature>
<feature type="compositionally biased region" description="Basic and acidic residues" evidence="4">
    <location>
        <begin position="1039"/>
        <end position="1049"/>
    </location>
</feature>
<feature type="compositionally biased region" description="Low complexity" evidence="4">
    <location>
        <begin position="359"/>
        <end position="372"/>
    </location>
</feature>
<evidence type="ECO:0000256" key="3">
    <source>
        <dbReference type="PROSITE-ProRule" id="PRU00023"/>
    </source>
</evidence>
<dbReference type="EMBL" id="PDNB01000191">
    <property type="protein sequence ID" value="PGH00121.1"/>
    <property type="molecule type" value="Genomic_DNA"/>
</dbReference>
<dbReference type="SMART" id="SM00248">
    <property type="entry name" value="ANK"/>
    <property type="match status" value="13"/>
</dbReference>
<feature type="compositionally biased region" description="Polar residues" evidence="4">
    <location>
        <begin position="1056"/>
        <end position="1071"/>
    </location>
</feature>
<evidence type="ECO:0000313" key="6">
    <source>
        <dbReference type="Proteomes" id="UP000223968"/>
    </source>
</evidence>
<feature type="repeat" description="ANK" evidence="3">
    <location>
        <begin position="627"/>
        <end position="659"/>
    </location>
</feature>
<evidence type="ECO:0000313" key="5">
    <source>
        <dbReference type="EMBL" id="PGH00121.1"/>
    </source>
</evidence>
<sequence>MDPASAIGVVGGAIQITGLITKTIHGLYTLQGKYRNADITLTSLITQLSTIKAAVTQLHDLAQYNPNGTPKHPEYIDGLDVALDGCTAIMDVLSEEVAQLTQASSNYDPSQPLGLRAKMKAIWNEDLMRDHSDRLHAQVLALQLLLQACHCRTSSEQLELLRRQESRNLIKKVSDDTATLRSTISSTSSRINDAASSIRGSSTGDTVFEFDQVLVNEAPYRRAMQNSHPNPIRPTRPAALPARNNSRSTTTSATDEGYASGTTGTRTPNRSFSNYLSPMENGNLLSPRPYENMQAHDNILRSHSVSFGRTPSSSSKPSVERSKSTTSAPFQKSSGSKTEKLRSAMRRLNTVSRSNLRLPTSPMSSTSPTSTPVRQRKFRASESNISIDMTDMDSISAPSIVKAAQAGAIFEVENFVRNGADIEACHTVTGRNALAVATHCGKEDIVELLLHYNAKPDTRDAQLSTPLHLAASRGHSRVIQLLLEEDIEVELKDSCGRTPFLVAVNAGHAEAARILLEYNCKINARTTDQMTALHISSKNGDVETTSLLLRYGADIEAKDVNMMAAIHHACEKGHKAVVELLINYKANIEAPGALRKTPLICSAASGQFAVTEFLLRKKASPRSKDEHGMNALHWAAYQGHTEIVDLLLQKKVSVRLQNSAGRTPLHLATLNKQFAVVEYLLRKETPPLEVLCFQGFTPLHYACDASNIDFARLFLASGADIEAQVKGHQHRPIHIAAHRGSLELTQILCEKGAKVDEPDSAGIRALCIACASGNLEIAQQLLEFGAKSRIFLADRTLEDSPMCVASKAGHPSLVSLLLAHGSSAIEYDEFGWNPLLYAAHYGHPQVLAILLENCHLTADSSVVHMFDGGDSHSRSKERPVIKYSHAGILSDSSGRPAIPPTMLPNQTRYPWEPQDISYTPAYAIQSPPPVKRALPPAELPSTVIQGLPERLPREQGRSSPSILPQHDSSAILTESPLPSLVSHTSVSSNASSNLSNAVLRATALGYMANYMPNPTPSIIERENASSPHRQVDENMGTARADETAARDARPVAPEANPQSEASVDSSTTSQEPNDKDEDRDNEVDDSDADSMTTVFTAMENPEEELREQVEIFELEG</sequence>
<feature type="compositionally biased region" description="Polar residues" evidence="4">
    <location>
        <begin position="349"/>
        <end position="358"/>
    </location>
</feature>
<keyword evidence="6" id="KW-1185">Reference proteome</keyword>
<feature type="region of interest" description="Disordered" evidence="4">
    <location>
        <begin position="304"/>
        <end position="377"/>
    </location>
</feature>
<feature type="repeat" description="ANK" evidence="3">
    <location>
        <begin position="561"/>
        <end position="593"/>
    </location>
</feature>
<evidence type="ECO:0000256" key="2">
    <source>
        <dbReference type="ARBA" id="ARBA00023043"/>
    </source>
</evidence>
<gene>
    <name evidence="5" type="ORF">AJ79_08304</name>
</gene>
<dbReference type="PANTHER" id="PTHR24126">
    <property type="entry name" value="ANKYRIN REPEAT, PH AND SEC7 DOMAIN CONTAINING PROTEIN SECG-RELATED"/>
    <property type="match status" value="1"/>
</dbReference>
<feature type="compositionally biased region" description="Acidic residues" evidence="4">
    <location>
        <begin position="1079"/>
        <end position="1088"/>
    </location>
</feature>
<keyword evidence="2 3" id="KW-0040">ANK repeat</keyword>
<dbReference type="AlphaFoldDB" id="A0A2B7WUE0"/>
<dbReference type="PROSITE" id="PS50297">
    <property type="entry name" value="ANK_REP_REGION"/>
    <property type="match status" value="8"/>
</dbReference>
<feature type="repeat" description="ANK" evidence="3">
    <location>
        <begin position="528"/>
        <end position="560"/>
    </location>
</feature>
<dbReference type="InterPro" id="IPR036770">
    <property type="entry name" value="Ankyrin_rpt-contain_sf"/>
</dbReference>
<evidence type="ECO:0000256" key="1">
    <source>
        <dbReference type="ARBA" id="ARBA00022737"/>
    </source>
</evidence>
<dbReference type="Pfam" id="PF12796">
    <property type="entry name" value="Ank_2"/>
    <property type="match status" value="4"/>
</dbReference>
<feature type="repeat" description="ANK" evidence="3">
    <location>
        <begin position="495"/>
        <end position="527"/>
    </location>
</feature>
<feature type="repeat" description="ANK" evidence="3">
    <location>
        <begin position="462"/>
        <end position="494"/>
    </location>
</feature>
<dbReference type="PROSITE" id="PS50088">
    <property type="entry name" value="ANK_REPEAT"/>
    <property type="match status" value="9"/>
</dbReference>
<proteinExistence type="predicted"/>
<dbReference type="OrthoDB" id="194358at2759"/>
<feature type="compositionally biased region" description="Polar residues" evidence="4">
    <location>
        <begin position="260"/>
        <end position="276"/>
    </location>
</feature>
<keyword evidence="1" id="KW-0677">Repeat</keyword>
<feature type="region of interest" description="Disordered" evidence="4">
    <location>
        <begin position="222"/>
        <end position="290"/>
    </location>
</feature>
<dbReference type="PANTHER" id="PTHR24126:SF14">
    <property type="entry name" value="ANK_REP_REGION DOMAIN-CONTAINING PROTEIN"/>
    <property type="match status" value="1"/>
</dbReference>
<dbReference type="InterPro" id="IPR002110">
    <property type="entry name" value="Ankyrin_rpt"/>
</dbReference>
<feature type="compositionally biased region" description="Low complexity" evidence="4">
    <location>
        <begin position="242"/>
        <end position="254"/>
    </location>
</feature>
<feature type="repeat" description="ANK" evidence="3">
    <location>
        <begin position="429"/>
        <end position="461"/>
    </location>
</feature>
<dbReference type="Gene3D" id="1.25.40.20">
    <property type="entry name" value="Ankyrin repeat-containing domain"/>
    <property type="match status" value="3"/>
</dbReference>
<dbReference type="Proteomes" id="UP000223968">
    <property type="component" value="Unassembled WGS sequence"/>
</dbReference>
<dbReference type="SUPFAM" id="SSF48403">
    <property type="entry name" value="Ankyrin repeat"/>
    <property type="match status" value="2"/>
</dbReference>
<feature type="repeat" description="ANK" evidence="3">
    <location>
        <begin position="728"/>
        <end position="760"/>
    </location>
</feature>
<feature type="region of interest" description="Disordered" evidence="4">
    <location>
        <begin position="1017"/>
        <end position="1104"/>
    </location>
</feature>
<feature type="repeat" description="ANK" evidence="3">
    <location>
        <begin position="660"/>
        <end position="683"/>
    </location>
</feature>
<reference evidence="5 6" key="1">
    <citation type="submission" date="2017-10" db="EMBL/GenBank/DDBJ databases">
        <title>Comparative genomics in systemic dimorphic fungi from Ajellomycetaceae.</title>
        <authorList>
            <person name="Munoz J.F."/>
            <person name="Mcewen J.G."/>
            <person name="Clay O.K."/>
            <person name="Cuomo C.A."/>
        </authorList>
    </citation>
    <scope>NUCLEOTIDE SEQUENCE [LARGE SCALE GENOMIC DNA]</scope>
    <source>
        <strain evidence="5 6">UAMH5409</strain>
    </source>
</reference>
<dbReference type="Pfam" id="PF00023">
    <property type="entry name" value="Ank"/>
    <property type="match status" value="1"/>
</dbReference>
<protein>
    <submittedName>
        <fullName evidence="5">Uncharacterized protein</fullName>
    </submittedName>
</protein>
<dbReference type="PRINTS" id="PR01415">
    <property type="entry name" value="ANKYRIN"/>
</dbReference>